<proteinExistence type="predicted"/>
<evidence type="ECO:0000313" key="2">
    <source>
        <dbReference type="Proteomes" id="UP000184292"/>
    </source>
</evidence>
<accession>A0A1M6HQI6</accession>
<keyword evidence="2" id="KW-1185">Reference proteome</keyword>
<evidence type="ECO:0000313" key="1">
    <source>
        <dbReference type="EMBL" id="SHJ24427.1"/>
    </source>
</evidence>
<organism evidence="1 2">
    <name type="scientific">Wenxinia saemankumensis</name>
    <dbReference type="NCBI Taxonomy" id="1447782"/>
    <lineage>
        <taxon>Bacteria</taxon>
        <taxon>Pseudomonadati</taxon>
        <taxon>Pseudomonadota</taxon>
        <taxon>Alphaproteobacteria</taxon>
        <taxon>Rhodobacterales</taxon>
        <taxon>Roseobacteraceae</taxon>
        <taxon>Wenxinia</taxon>
    </lineage>
</organism>
<dbReference type="Proteomes" id="UP000184292">
    <property type="component" value="Unassembled WGS sequence"/>
</dbReference>
<protein>
    <submittedName>
        <fullName evidence="1">Uncharacterized protein</fullName>
    </submittedName>
</protein>
<reference evidence="1 2" key="1">
    <citation type="submission" date="2016-11" db="EMBL/GenBank/DDBJ databases">
        <authorList>
            <person name="Jaros S."/>
            <person name="Januszkiewicz K."/>
            <person name="Wedrychowicz H."/>
        </authorList>
    </citation>
    <scope>NUCLEOTIDE SEQUENCE [LARGE SCALE GENOMIC DNA]</scope>
    <source>
        <strain evidence="1 2">DSM 100565</strain>
    </source>
</reference>
<gene>
    <name evidence="1" type="ORF">SAMN05444417_3295</name>
</gene>
<dbReference type="EMBL" id="FQYO01000007">
    <property type="protein sequence ID" value="SHJ24427.1"/>
    <property type="molecule type" value="Genomic_DNA"/>
</dbReference>
<sequence>MSAYQKRIRRLEQGNSGNDPDFPVIFMRFVSVDGGSRIGQVIAPWGTFSPGEDESQPEFVMRALRGCPMPPDDAHDRQFELFLAGHFLQVAECVADERPIGDEILASIREKYERLEQKAIADGIAPDSAAVADRSIEGTDPCQ</sequence>
<name>A0A1M6HQI6_9RHOB</name>
<dbReference type="AlphaFoldDB" id="A0A1M6HQI6"/>
<dbReference type="STRING" id="1447782.SAMN05444417_3295"/>
<dbReference type="RefSeq" id="WP_073333860.1">
    <property type="nucleotide sequence ID" value="NZ_FQYO01000007.1"/>
</dbReference>